<sequence>MKSYGSETYYHTSRVRFLQNLKTVLVGFCPPVTIYH</sequence>
<proteinExistence type="predicted"/>
<organism evidence="1">
    <name type="scientific">Podoviridae sp. ctZkC8</name>
    <dbReference type="NCBI Taxonomy" id="2825259"/>
    <lineage>
        <taxon>Viruses</taxon>
        <taxon>Duplodnaviria</taxon>
        <taxon>Heunggongvirae</taxon>
        <taxon>Uroviricota</taxon>
        <taxon>Caudoviricetes</taxon>
    </lineage>
</organism>
<dbReference type="EMBL" id="BK016062">
    <property type="protein sequence ID" value="DAF91925.1"/>
    <property type="molecule type" value="Genomic_DNA"/>
</dbReference>
<accession>A0A8S5UBR1</accession>
<protein>
    <submittedName>
        <fullName evidence="1">DNA binding protein</fullName>
    </submittedName>
</protein>
<reference evidence="1" key="1">
    <citation type="journal article" date="2021" name="Proc. Natl. Acad. Sci. U.S.A.">
        <title>A Catalog of Tens of Thousands of Viruses from Human Metagenomes Reveals Hidden Associations with Chronic Diseases.</title>
        <authorList>
            <person name="Tisza M.J."/>
            <person name="Buck C.B."/>
        </authorList>
    </citation>
    <scope>NUCLEOTIDE SEQUENCE</scope>
    <source>
        <strain evidence="1">CtZkC8</strain>
    </source>
</reference>
<evidence type="ECO:0000313" key="1">
    <source>
        <dbReference type="EMBL" id="DAF91925.1"/>
    </source>
</evidence>
<name>A0A8S5UBR1_9CAUD</name>